<evidence type="ECO:0000256" key="1">
    <source>
        <dbReference type="ARBA" id="ARBA00022801"/>
    </source>
</evidence>
<keyword evidence="1" id="KW-0378">Hydrolase</keyword>
<feature type="region of interest" description="Disordered" evidence="2">
    <location>
        <begin position="725"/>
        <end position="762"/>
    </location>
</feature>
<gene>
    <name evidence="4" type="ORF">MFIFM68171_06755</name>
</gene>
<dbReference type="GeneID" id="98177498"/>
<feature type="region of interest" description="Disordered" evidence="2">
    <location>
        <begin position="531"/>
        <end position="551"/>
    </location>
</feature>
<protein>
    <recommendedName>
        <fullName evidence="3">Alpha/beta hydrolase fold-3 domain-containing protein</fullName>
    </recommendedName>
</protein>
<feature type="region of interest" description="Disordered" evidence="2">
    <location>
        <begin position="204"/>
        <end position="329"/>
    </location>
</feature>
<dbReference type="InterPro" id="IPR029058">
    <property type="entry name" value="AB_hydrolase_fold"/>
</dbReference>
<feature type="compositionally biased region" description="Polar residues" evidence="2">
    <location>
        <begin position="285"/>
        <end position="296"/>
    </location>
</feature>
<dbReference type="Pfam" id="PF07859">
    <property type="entry name" value="Abhydrolase_3"/>
    <property type="match status" value="1"/>
</dbReference>
<dbReference type="PANTHER" id="PTHR48081">
    <property type="entry name" value="AB HYDROLASE SUPERFAMILY PROTEIN C4A8.06C"/>
    <property type="match status" value="1"/>
</dbReference>
<feature type="compositionally biased region" description="Basic and acidic residues" evidence="2">
    <location>
        <begin position="89"/>
        <end position="109"/>
    </location>
</feature>
<accession>A0ABQ0GG51</accession>
<feature type="region of interest" description="Disordered" evidence="2">
    <location>
        <begin position="147"/>
        <end position="185"/>
    </location>
</feature>
<comment type="caution">
    <text evidence="4">The sequence shown here is derived from an EMBL/GenBank/DDBJ whole genome shotgun (WGS) entry which is preliminary data.</text>
</comment>
<feature type="compositionally biased region" description="Pro residues" evidence="2">
    <location>
        <begin position="34"/>
        <end position="45"/>
    </location>
</feature>
<feature type="compositionally biased region" description="Basic and acidic residues" evidence="2">
    <location>
        <begin position="236"/>
        <end position="252"/>
    </location>
</feature>
<evidence type="ECO:0000313" key="5">
    <source>
        <dbReference type="Proteomes" id="UP001628179"/>
    </source>
</evidence>
<reference evidence="4 5" key="1">
    <citation type="submission" date="2024-09" db="EMBL/GenBank/DDBJ databases">
        <title>Itraconazole resistance in Madurella fahalii resulting from another homologue of gene encoding cytochrome P450 14-alpha sterol demethylase (CYP51).</title>
        <authorList>
            <person name="Yoshioka I."/>
            <person name="Fahal A.H."/>
            <person name="Kaneko S."/>
            <person name="Yaguchi T."/>
        </authorList>
    </citation>
    <scope>NUCLEOTIDE SEQUENCE [LARGE SCALE GENOMIC DNA]</scope>
    <source>
        <strain evidence="4 5">IFM 68171</strain>
    </source>
</reference>
<dbReference type="Proteomes" id="UP001628179">
    <property type="component" value="Unassembled WGS sequence"/>
</dbReference>
<evidence type="ECO:0000313" key="4">
    <source>
        <dbReference type="EMBL" id="GAB1316545.1"/>
    </source>
</evidence>
<dbReference type="InterPro" id="IPR050300">
    <property type="entry name" value="GDXG_lipolytic_enzyme"/>
</dbReference>
<name>A0ABQ0GG51_9PEZI</name>
<feature type="domain" description="Alpha/beta hydrolase fold-3" evidence="3">
    <location>
        <begin position="633"/>
        <end position="873"/>
    </location>
</feature>
<sequence>MPNYEPTPRRFSVISVSRSASRRNSIDDIARPSLAPPTPGLPPASSPIDLASALKHLQHVETEGEAERGRTRFTGAGRRHEGTVTAPSARRENSASTRDRIAIWEERSRSQSKGRSKSRGGDVGPRSRISVVPEIPELSAAFAIFREQEDSKGRASRKEPEETPGTALGKIQGGNGDIESPDSTERLNQVDQEVLEGVCSTVASVIEDGKDRRASDQLSGDGQDDSSTALKVTGAEPRDLRMDRTERVDIHRQHTPVFVAPTHLRTPESAPQRPPANRSDDAATDPNSTTSGQSAFQKVPRTPSPVPNPVRAACGAGLPLTPEATPEQLAKRQWPNFAAEEEHVFRLEGGRHTEPDPEEGYTTVFQPQKETQNPPQHANTTLQSDQQYYSPAELLTEEQVQQGNRLRISKSDSGHTDPGTVSESPPDRDEAQTRYHNVWRISSYQPDFPLPHRPPNNSNIQSPGDTRFHGNPLQGLPRSRLTVESVSRDPIDAPNPYPYARGSETGDWAVNMPPSPSTAYTPAEQRIRAPARSRNGSGGMHNGGRYMSRSNVPRHEWDAPPVIERALHAASVSMIQGLNVPVELYRGIRDTYYPLPGRPNIIKAYPIRRRLPVRIFFPSHHDLTSPALLPTLFTVHGGAFTFGSPADDDHWNRAFSDAYTVLVIALNYAKSPWAAFPSPLLDVEALYHAALNDESLPIDRMRTALAGFDAGANLALALCQLPSVRSGRAPHPPRTTPRTANTSSHAGSTTSSSVDPGAVARSNPPPAGVVAVCGILDFTAPVADKLRARPYKRALRAPRGWGAALDWMGRLLPSSAWSYIPYGHDASDPLLSPAYAERGDLPPHVFVVAAELDCLANESWRAASRWAGAGKRVVPGRREMVGRREVSLWRGCLDDGRGPDKERFAWEEVYDGDGVMGSTRWLLVPDVVHGFDSAGWRGKYLWADEIARMDAEMKTIAYQREVAEWLWGTVWQ</sequence>
<dbReference type="RefSeq" id="XP_070918276.1">
    <property type="nucleotide sequence ID" value="XM_071062175.1"/>
</dbReference>
<organism evidence="4 5">
    <name type="scientific">Madurella fahalii</name>
    <dbReference type="NCBI Taxonomy" id="1157608"/>
    <lineage>
        <taxon>Eukaryota</taxon>
        <taxon>Fungi</taxon>
        <taxon>Dikarya</taxon>
        <taxon>Ascomycota</taxon>
        <taxon>Pezizomycotina</taxon>
        <taxon>Sordariomycetes</taxon>
        <taxon>Sordariomycetidae</taxon>
        <taxon>Sordariales</taxon>
        <taxon>Sordariales incertae sedis</taxon>
        <taxon>Madurella</taxon>
    </lineage>
</organism>
<dbReference type="EMBL" id="BAAFSV010000003">
    <property type="protein sequence ID" value="GAB1316545.1"/>
    <property type="molecule type" value="Genomic_DNA"/>
</dbReference>
<dbReference type="InterPro" id="IPR013094">
    <property type="entry name" value="AB_hydrolase_3"/>
</dbReference>
<evidence type="ECO:0000256" key="2">
    <source>
        <dbReference type="SAM" id="MobiDB-lite"/>
    </source>
</evidence>
<feature type="compositionally biased region" description="Low complexity" evidence="2">
    <location>
        <begin position="736"/>
        <end position="753"/>
    </location>
</feature>
<feature type="region of interest" description="Disordered" evidence="2">
    <location>
        <begin position="15"/>
        <end position="130"/>
    </location>
</feature>
<keyword evidence="5" id="KW-1185">Reference proteome</keyword>
<feature type="compositionally biased region" description="Basic and acidic residues" evidence="2">
    <location>
        <begin position="58"/>
        <end position="70"/>
    </location>
</feature>
<evidence type="ECO:0000259" key="3">
    <source>
        <dbReference type="Pfam" id="PF07859"/>
    </source>
</evidence>
<dbReference type="PANTHER" id="PTHR48081:SF8">
    <property type="entry name" value="ALPHA_BETA HYDROLASE FOLD-3 DOMAIN-CONTAINING PROTEIN-RELATED"/>
    <property type="match status" value="1"/>
</dbReference>
<feature type="compositionally biased region" description="Low complexity" evidence="2">
    <location>
        <begin position="216"/>
        <end position="227"/>
    </location>
</feature>
<feature type="region of interest" description="Disordered" evidence="2">
    <location>
        <begin position="408"/>
        <end position="431"/>
    </location>
</feature>
<feature type="compositionally biased region" description="Basic and acidic residues" evidence="2">
    <location>
        <begin position="147"/>
        <end position="161"/>
    </location>
</feature>
<dbReference type="Gene3D" id="3.40.50.1820">
    <property type="entry name" value="alpha/beta hydrolase"/>
    <property type="match status" value="1"/>
</dbReference>
<proteinExistence type="predicted"/>
<dbReference type="SUPFAM" id="SSF53474">
    <property type="entry name" value="alpha/beta-Hydrolases"/>
    <property type="match status" value="1"/>
</dbReference>